<organism evidence="1">
    <name type="scientific">marine sediment metagenome</name>
    <dbReference type="NCBI Taxonomy" id="412755"/>
    <lineage>
        <taxon>unclassified sequences</taxon>
        <taxon>metagenomes</taxon>
        <taxon>ecological metagenomes</taxon>
    </lineage>
</organism>
<dbReference type="EMBL" id="BARS01033699">
    <property type="protein sequence ID" value="GAG27693.1"/>
    <property type="molecule type" value="Genomic_DNA"/>
</dbReference>
<dbReference type="SUPFAM" id="SSF51905">
    <property type="entry name" value="FAD/NAD(P)-binding domain"/>
    <property type="match status" value="1"/>
</dbReference>
<dbReference type="AlphaFoldDB" id="X0WT55"/>
<sequence>PIKMHCSNLAADALKDAIKNYQDKQKPEQKATQEAHEQKEEIIREKEFTGKGVFYKVEDLSIFKDKRVMILDRGDKSIEIALELTKYTPRVVFVTASKDISANADLKTKLKQSDVKILYESKILEIGGLNDVEKVIVHDLNEDEKYELFIDSIIIIRTSYNISKKLQRVMEKGTL</sequence>
<evidence type="ECO:0000313" key="1">
    <source>
        <dbReference type="EMBL" id="GAG27693.1"/>
    </source>
</evidence>
<comment type="caution">
    <text evidence="1">The sequence shown here is derived from an EMBL/GenBank/DDBJ whole genome shotgun (WGS) entry which is preliminary data.</text>
</comment>
<protein>
    <recommendedName>
        <fullName evidence="2">NIF system FeS cluster assembly NifU N-terminal domain-containing protein</fullName>
    </recommendedName>
</protein>
<dbReference type="InterPro" id="IPR036188">
    <property type="entry name" value="FAD/NAD-bd_sf"/>
</dbReference>
<proteinExistence type="predicted"/>
<dbReference type="PRINTS" id="PR00469">
    <property type="entry name" value="PNDRDTASEII"/>
</dbReference>
<feature type="non-terminal residue" evidence="1">
    <location>
        <position position="1"/>
    </location>
</feature>
<name>X0WT55_9ZZZZ</name>
<evidence type="ECO:0008006" key="2">
    <source>
        <dbReference type="Google" id="ProtNLM"/>
    </source>
</evidence>
<dbReference type="SUPFAM" id="SSF82649">
    <property type="entry name" value="SufE/NifU"/>
    <property type="match status" value="1"/>
</dbReference>
<gene>
    <name evidence="1" type="ORF">S01H1_52150</name>
</gene>
<accession>X0WT55</accession>
<dbReference type="Gene3D" id="3.50.50.60">
    <property type="entry name" value="FAD/NAD(P)-binding domain"/>
    <property type="match status" value="1"/>
</dbReference>
<reference evidence="1" key="1">
    <citation type="journal article" date="2014" name="Front. Microbiol.">
        <title>High frequency of phylogenetically diverse reductive dehalogenase-homologous genes in deep subseafloor sedimentary metagenomes.</title>
        <authorList>
            <person name="Kawai M."/>
            <person name="Futagami T."/>
            <person name="Toyoda A."/>
            <person name="Takaki Y."/>
            <person name="Nishi S."/>
            <person name="Hori S."/>
            <person name="Arai W."/>
            <person name="Tsubouchi T."/>
            <person name="Morono Y."/>
            <person name="Uchiyama I."/>
            <person name="Ito T."/>
            <person name="Fujiyama A."/>
            <person name="Inagaki F."/>
            <person name="Takami H."/>
        </authorList>
    </citation>
    <scope>NUCLEOTIDE SEQUENCE</scope>
    <source>
        <strain evidence="1">Expedition CK06-06</strain>
    </source>
</reference>